<protein>
    <submittedName>
        <fullName evidence="2">Uncharacterized protein</fullName>
    </submittedName>
</protein>
<organism evidence="2 3">
    <name type="scientific">Pontibacter cellulosilyticus</name>
    <dbReference type="NCBI Taxonomy" id="1720253"/>
    <lineage>
        <taxon>Bacteria</taxon>
        <taxon>Pseudomonadati</taxon>
        <taxon>Bacteroidota</taxon>
        <taxon>Cytophagia</taxon>
        <taxon>Cytophagales</taxon>
        <taxon>Hymenobacteraceae</taxon>
        <taxon>Pontibacter</taxon>
    </lineage>
</organism>
<sequence length="524" mass="60808">MRKLILSILLAGMSVFAANAQQEFATVELPMNRAEDLVTLADDYGNVCIYYYQNRELNFALISPDGKQIARHSIPYRYAQEPQLLGTRVTDDEFVFYSRYVNGRREYLRPFAINRETGAFRSMQDEQINLERNTTFVGGFGDKEHFYMLYTDKDNNMHLYRDSDADVAHLEHKVFKSEEMPRTRERYARESDMMYVHPDMQHSVFTGYHRSKIYSAGDKIHMIFDGYYLRGKSSDDTTTEILTLDWNSGKTQYRTLPAIEQRNSPSFNSFLHKNTLFRVNMEKDKFKLTAYDFNTLQPIKEYTYTGDQEIAIKSTPVYQRGVRGLFSSDSEVIEKTSKVMKNLANGVPAITVDTYADNSLQLTIGSYKAPDANNNAFAQDQNRLVRTPDRYVQTSRGLMMLPGRWVPAYNIPSYYLNSPYYSRYFYDPFNRGGNLPTGPGISTYFRSVVTADGLAKVPTEEGKQPVVLQDKIDTYEQELKPEPELKTVYRYGNKLHYGYYDRRNRTFKIVEFAHGQEPKEAQQQ</sequence>
<dbReference type="AlphaFoldDB" id="A0A923NDJ0"/>
<comment type="caution">
    <text evidence="2">The sequence shown here is derived from an EMBL/GenBank/DDBJ whole genome shotgun (WGS) entry which is preliminary data.</text>
</comment>
<keyword evidence="3" id="KW-1185">Reference proteome</keyword>
<feature type="signal peptide" evidence="1">
    <location>
        <begin position="1"/>
        <end position="20"/>
    </location>
</feature>
<dbReference type="Proteomes" id="UP000603640">
    <property type="component" value="Unassembled WGS sequence"/>
</dbReference>
<dbReference type="RefSeq" id="WP_187068978.1">
    <property type="nucleotide sequence ID" value="NZ_JACRVF010000007.1"/>
</dbReference>
<proteinExistence type="predicted"/>
<evidence type="ECO:0000313" key="2">
    <source>
        <dbReference type="EMBL" id="MBC5994955.1"/>
    </source>
</evidence>
<keyword evidence="1" id="KW-0732">Signal</keyword>
<evidence type="ECO:0000256" key="1">
    <source>
        <dbReference type="SAM" id="SignalP"/>
    </source>
</evidence>
<name>A0A923NDJ0_9BACT</name>
<reference evidence="2" key="1">
    <citation type="submission" date="2020-08" db="EMBL/GenBank/DDBJ databases">
        <title>Pontibacter sp. SD6 16S ribosomal RNA gene Genome sequencing and assembly.</title>
        <authorList>
            <person name="Kang M."/>
        </authorList>
    </citation>
    <scope>NUCLEOTIDE SEQUENCE</scope>
    <source>
        <strain evidence="2">SD6</strain>
    </source>
</reference>
<evidence type="ECO:0000313" key="3">
    <source>
        <dbReference type="Proteomes" id="UP000603640"/>
    </source>
</evidence>
<accession>A0A923NDJ0</accession>
<gene>
    <name evidence="2" type="ORF">H8S84_19070</name>
</gene>
<dbReference type="EMBL" id="JACRVF010000007">
    <property type="protein sequence ID" value="MBC5994955.1"/>
    <property type="molecule type" value="Genomic_DNA"/>
</dbReference>
<feature type="chain" id="PRO_5037572675" evidence="1">
    <location>
        <begin position="21"/>
        <end position="524"/>
    </location>
</feature>